<comment type="subcellular location">
    <subcellularLocation>
        <location evidence="1">Cell membrane</location>
        <topology evidence="1">Multi-pass membrane protein</topology>
    </subcellularLocation>
</comment>
<feature type="transmembrane region" description="Helical" evidence="7">
    <location>
        <begin position="21"/>
        <end position="48"/>
    </location>
</feature>
<evidence type="ECO:0000313" key="10">
    <source>
        <dbReference type="Proteomes" id="UP001500729"/>
    </source>
</evidence>
<dbReference type="RefSeq" id="WP_009942565.1">
    <property type="nucleotide sequence ID" value="NZ_BAAAGS010000008.1"/>
</dbReference>
<evidence type="ECO:0000256" key="4">
    <source>
        <dbReference type="ARBA" id="ARBA00022692"/>
    </source>
</evidence>
<feature type="transmembrane region" description="Helical" evidence="7">
    <location>
        <begin position="379"/>
        <end position="401"/>
    </location>
</feature>
<dbReference type="PROSITE" id="PS00216">
    <property type="entry name" value="SUGAR_TRANSPORT_1"/>
    <property type="match status" value="1"/>
</dbReference>
<dbReference type="Proteomes" id="UP001500729">
    <property type="component" value="Unassembled WGS sequence"/>
</dbReference>
<evidence type="ECO:0000256" key="1">
    <source>
        <dbReference type="ARBA" id="ARBA00004651"/>
    </source>
</evidence>
<dbReference type="EMBL" id="BAAAGS010000008">
    <property type="protein sequence ID" value="GAA0519006.1"/>
    <property type="molecule type" value="Genomic_DNA"/>
</dbReference>
<keyword evidence="10" id="KW-1185">Reference proteome</keyword>
<keyword evidence="2" id="KW-0813">Transport</keyword>
<reference evidence="10" key="1">
    <citation type="journal article" date="2019" name="Int. J. Syst. Evol. Microbiol.">
        <title>The Global Catalogue of Microorganisms (GCM) 10K type strain sequencing project: providing services to taxonomists for standard genome sequencing and annotation.</title>
        <authorList>
            <consortium name="The Broad Institute Genomics Platform"/>
            <consortium name="The Broad Institute Genome Sequencing Center for Infectious Disease"/>
            <person name="Wu L."/>
            <person name="Ma J."/>
        </authorList>
    </citation>
    <scope>NUCLEOTIDE SEQUENCE [LARGE SCALE GENOMIC DNA]</scope>
    <source>
        <strain evidence="10">JCM 10303</strain>
    </source>
</reference>
<evidence type="ECO:0000259" key="8">
    <source>
        <dbReference type="PROSITE" id="PS50850"/>
    </source>
</evidence>
<evidence type="ECO:0000313" key="9">
    <source>
        <dbReference type="EMBL" id="GAA0519006.1"/>
    </source>
</evidence>
<dbReference type="SUPFAM" id="SSF103473">
    <property type="entry name" value="MFS general substrate transporter"/>
    <property type="match status" value="1"/>
</dbReference>
<feature type="transmembrane region" description="Helical" evidence="7">
    <location>
        <begin position="156"/>
        <end position="178"/>
    </location>
</feature>
<evidence type="ECO:0000256" key="6">
    <source>
        <dbReference type="ARBA" id="ARBA00023136"/>
    </source>
</evidence>
<dbReference type="InterPro" id="IPR020846">
    <property type="entry name" value="MFS_dom"/>
</dbReference>
<keyword evidence="6 7" id="KW-0472">Membrane</keyword>
<feature type="transmembrane region" description="Helical" evidence="7">
    <location>
        <begin position="54"/>
        <end position="78"/>
    </location>
</feature>
<keyword evidence="3" id="KW-1003">Cell membrane</keyword>
<protein>
    <submittedName>
        <fullName evidence="9">MFS transporter</fullName>
    </submittedName>
</protein>
<feature type="transmembrane region" description="Helical" evidence="7">
    <location>
        <begin position="249"/>
        <end position="272"/>
    </location>
</feature>
<comment type="caution">
    <text evidence="9">The sequence shown here is derived from an EMBL/GenBank/DDBJ whole genome shotgun (WGS) entry which is preliminary data.</text>
</comment>
<feature type="transmembrane region" description="Helical" evidence="7">
    <location>
        <begin position="339"/>
        <end position="358"/>
    </location>
</feature>
<gene>
    <name evidence="9" type="ORF">GCM10009533_17700</name>
</gene>
<evidence type="ECO:0000256" key="3">
    <source>
        <dbReference type="ARBA" id="ARBA00022475"/>
    </source>
</evidence>
<evidence type="ECO:0000256" key="5">
    <source>
        <dbReference type="ARBA" id="ARBA00022989"/>
    </source>
</evidence>
<feature type="domain" description="Major facilitator superfamily (MFS) profile" evidence="8">
    <location>
        <begin position="17"/>
        <end position="432"/>
    </location>
</feature>
<evidence type="ECO:0000256" key="7">
    <source>
        <dbReference type="SAM" id="Phobius"/>
    </source>
</evidence>
<feature type="transmembrane region" description="Helical" evidence="7">
    <location>
        <begin position="407"/>
        <end position="427"/>
    </location>
</feature>
<feature type="transmembrane region" description="Helical" evidence="7">
    <location>
        <begin position="90"/>
        <end position="121"/>
    </location>
</feature>
<dbReference type="Gene3D" id="1.20.1250.20">
    <property type="entry name" value="MFS general substrate transporter like domains"/>
    <property type="match status" value="2"/>
</dbReference>
<dbReference type="Pfam" id="PF07690">
    <property type="entry name" value="MFS_1"/>
    <property type="match status" value="1"/>
</dbReference>
<keyword evidence="4 7" id="KW-0812">Transmembrane</keyword>
<feature type="transmembrane region" description="Helical" evidence="7">
    <location>
        <begin position="190"/>
        <end position="209"/>
    </location>
</feature>
<dbReference type="InterPro" id="IPR011701">
    <property type="entry name" value="MFS"/>
</dbReference>
<organism evidence="9 10">
    <name type="scientific">Saccharopolyspora erythraea</name>
    <name type="common">Streptomyces erythraeus</name>
    <dbReference type="NCBI Taxonomy" id="1836"/>
    <lineage>
        <taxon>Bacteria</taxon>
        <taxon>Bacillati</taxon>
        <taxon>Actinomycetota</taxon>
        <taxon>Actinomycetes</taxon>
        <taxon>Pseudonocardiales</taxon>
        <taxon>Pseudonocardiaceae</taxon>
        <taxon>Saccharopolyspora</taxon>
    </lineage>
</organism>
<feature type="transmembrane region" description="Helical" evidence="7">
    <location>
        <begin position="284"/>
        <end position="303"/>
    </location>
</feature>
<dbReference type="PROSITE" id="PS00217">
    <property type="entry name" value="SUGAR_TRANSPORT_2"/>
    <property type="match status" value="1"/>
</dbReference>
<feature type="transmembrane region" description="Helical" evidence="7">
    <location>
        <begin position="127"/>
        <end position="144"/>
    </location>
</feature>
<dbReference type="CDD" id="cd17369">
    <property type="entry name" value="MFS_ShiA_like"/>
    <property type="match status" value="1"/>
</dbReference>
<dbReference type="InterPro" id="IPR005829">
    <property type="entry name" value="Sugar_transporter_CS"/>
</dbReference>
<dbReference type="PANTHER" id="PTHR43045">
    <property type="entry name" value="SHIKIMATE TRANSPORTER"/>
    <property type="match status" value="1"/>
</dbReference>
<name>A0ABP3MIE2_SACER</name>
<feature type="transmembrane region" description="Helical" evidence="7">
    <location>
        <begin position="315"/>
        <end position="333"/>
    </location>
</feature>
<proteinExistence type="predicted"/>
<keyword evidence="5 7" id="KW-1133">Transmembrane helix</keyword>
<evidence type="ECO:0000256" key="2">
    <source>
        <dbReference type="ARBA" id="ARBA00022448"/>
    </source>
</evidence>
<sequence>MTSSEQAGTRDRASRKLMIAALIASSIEWYDFFIYATAAALVFGPLFFPDSTPLIGILLSFATFWAGFVSRPLGGLVFGHLGDRIGRKPAVVTCLVMMGGATFLIGVLPGAATIGVLAPVLLVTLRFLQGIAVGGQWGGIILLLTENSAGSRRGRAGTFGQMGVPLGVILGNAAFLLVGATLPHEAFLSWGWRIPFLASAALAPVVLFIQLKVEDTPVFQELKQRKQQEAARVEQAPLMEVLRSHKRTVLLGAGLLFATNAVFYISISGLLAYATTELGMDRNALLLLALGSSAVGVATIFLSGALSDRWGRRPLIFAGAALLLVWAFPFFWLVDTATLLGVAVATTVGSVGSSLTYGPLAAYLSELFEPRVRYSGASLAYQLAAILVSGGTPFIMTALLAATGTSASVAAFLFAMALVTLLSAWGLRETRPTAAADPAAAQVAQA</sequence>
<dbReference type="InterPro" id="IPR036259">
    <property type="entry name" value="MFS_trans_sf"/>
</dbReference>
<dbReference type="PROSITE" id="PS50850">
    <property type="entry name" value="MFS"/>
    <property type="match status" value="1"/>
</dbReference>
<dbReference type="PANTHER" id="PTHR43045:SF1">
    <property type="entry name" value="SHIKIMATE TRANSPORTER"/>
    <property type="match status" value="1"/>
</dbReference>
<accession>A0ABP3MIE2</accession>